<dbReference type="EMBL" id="CP084960">
    <property type="protein sequence ID" value="UOA24745.1"/>
    <property type="molecule type" value="Genomic_DNA"/>
</dbReference>
<keyword evidence="6" id="KW-1185">Reference proteome</keyword>
<dbReference type="InterPro" id="IPR036388">
    <property type="entry name" value="WH-like_DNA-bd_sf"/>
</dbReference>
<dbReference type="Proteomes" id="UP000830781">
    <property type="component" value="Plasmid pDSM110277_a"/>
</dbReference>
<evidence type="ECO:0000256" key="2">
    <source>
        <dbReference type="ARBA" id="ARBA00023125"/>
    </source>
</evidence>
<dbReference type="AlphaFoldDB" id="A0AAX3AG81"/>
<dbReference type="PRINTS" id="PR00598">
    <property type="entry name" value="HTHMARR"/>
</dbReference>
<dbReference type="PROSITE" id="PS50995">
    <property type="entry name" value="HTH_MARR_2"/>
    <property type="match status" value="1"/>
</dbReference>
<geneLocation type="plasmid" evidence="5 6">
    <name>pDSM110277_a</name>
</geneLocation>
<dbReference type="SUPFAM" id="SSF46785">
    <property type="entry name" value="Winged helix' DNA-binding domain"/>
    <property type="match status" value="1"/>
</dbReference>
<dbReference type="PANTHER" id="PTHR42756">
    <property type="entry name" value="TRANSCRIPTIONAL REGULATOR, MARR"/>
    <property type="match status" value="1"/>
</dbReference>
<dbReference type="GO" id="GO:0003700">
    <property type="term" value="F:DNA-binding transcription factor activity"/>
    <property type="evidence" value="ECO:0007669"/>
    <property type="project" value="InterPro"/>
</dbReference>
<dbReference type="Pfam" id="PF12802">
    <property type="entry name" value="MarR_2"/>
    <property type="match status" value="1"/>
</dbReference>
<evidence type="ECO:0000259" key="4">
    <source>
        <dbReference type="PROSITE" id="PS50995"/>
    </source>
</evidence>
<dbReference type="RefSeq" id="WP_132998130.1">
    <property type="nucleotide sequence ID" value="NZ_CP084960.1"/>
</dbReference>
<evidence type="ECO:0000313" key="5">
    <source>
        <dbReference type="EMBL" id="UOA24745.1"/>
    </source>
</evidence>
<keyword evidence="2" id="KW-0238">DNA-binding</keyword>
<dbReference type="InterPro" id="IPR036390">
    <property type="entry name" value="WH_DNA-bd_sf"/>
</dbReference>
<gene>
    <name evidence="5" type="primary">slyA_2</name>
    <name evidence="5" type="ORF">DSM110277_03192</name>
</gene>
<keyword evidence="1" id="KW-0805">Transcription regulation</keyword>
<evidence type="ECO:0000313" key="6">
    <source>
        <dbReference type="Proteomes" id="UP000830781"/>
    </source>
</evidence>
<dbReference type="GO" id="GO:0003677">
    <property type="term" value="F:DNA binding"/>
    <property type="evidence" value="ECO:0007669"/>
    <property type="project" value="UniProtKB-KW"/>
</dbReference>
<dbReference type="Gene3D" id="1.10.10.10">
    <property type="entry name" value="Winged helix-like DNA-binding domain superfamily/Winged helix DNA-binding domain"/>
    <property type="match status" value="1"/>
</dbReference>
<evidence type="ECO:0000256" key="1">
    <source>
        <dbReference type="ARBA" id="ARBA00023015"/>
    </source>
</evidence>
<dbReference type="InterPro" id="IPR000835">
    <property type="entry name" value="HTH_MarR-typ"/>
</dbReference>
<accession>A0AAX3AG81</accession>
<evidence type="ECO:0000256" key="3">
    <source>
        <dbReference type="ARBA" id="ARBA00023163"/>
    </source>
</evidence>
<keyword evidence="3" id="KW-0804">Transcription</keyword>
<dbReference type="SMART" id="SM00347">
    <property type="entry name" value="HTH_MARR"/>
    <property type="match status" value="1"/>
</dbReference>
<dbReference type="InterPro" id="IPR023187">
    <property type="entry name" value="Tscrpt_reg_MarR-type_CS"/>
</dbReference>
<feature type="domain" description="HTH marR-type" evidence="4">
    <location>
        <begin position="11"/>
        <end position="143"/>
    </location>
</feature>
<reference evidence="6" key="1">
    <citation type="journal article" date="2022" name="Microorganisms">
        <title>Beyond the ABCs#Discovery of Three New Plasmid Types in Rhodobacterales (RepQ, RepY, RepW).</title>
        <authorList>
            <person name="Freese H.M."/>
            <person name="Ringel V."/>
            <person name="Overmann J."/>
            <person name="Petersen J."/>
        </authorList>
    </citation>
    <scope>NUCLEOTIDE SEQUENCE [LARGE SCALE GENOMIC DNA]</scope>
    <source>
        <strain evidence="6">DSM 110277</strain>
        <plasmid evidence="6">pDSM110277_a</plasmid>
    </source>
</reference>
<proteinExistence type="predicted"/>
<organism evidence="5 6">
    <name type="scientific">Sulfitobacter pontiacus</name>
    <dbReference type="NCBI Taxonomy" id="60137"/>
    <lineage>
        <taxon>Bacteria</taxon>
        <taxon>Pseudomonadati</taxon>
        <taxon>Pseudomonadota</taxon>
        <taxon>Alphaproteobacteria</taxon>
        <taxon>Rhodobacterales</taxon>
        <taxon>Roseobacteraceae</taxon>
        <taxon>Sulfitobacter</taxon>
    </lineage>
</organism>
<dbReference type="PANTHER" id="PTHR42756:SF1">
    <property type="entry name" value="TRANSCRIPTIONAL REPRESSOR OF EMRAB OPERON"/>
    <property type="match status" value="1"/>
</dbReference>
<dbReference type="PROSITE" id="PS01117">
    <property type="entry name" value="HTH_MARR_1"/>
    <property type="match status" value="1"/>
</dbReference>
<protein>
    <submittedName>
        <fullName evidence="5">Transcriptional regulator SlyA</fullName>
    </submittedName>
</protein>
<name>A0AAX3AG81_9RHOB</name>
<sequence length="154" mass="17455">MQTDPNKIEFQEPFARSMATAARMWRRYLDLRFRDLDLSQARWNVLFELSRNEEVTQVELAQCLGIEAATLVRLLDGLEGAGLIERRPSDKDRRAKTLHLTEAATPLIVRMKEISGASRAEILEGISRHDLRIATTVLNRIAGRLEILNSGQNG</sequence>
<keyword evidence="5" id="KW-0614">Plasmid</keyword>